<dbReference type="PANTHER" id="PTHR30026:SF20">
    <property type="entry name" value="OUTER MEMBRANE PROTEIN TOLC"/>
    <property type="match status" value="1"/>
</dbReference>
<evidence type="ECO:0000256" key="2">
    <source>
        <dbReference type="ARBA" id="ARBA00007613"/>
    </source>
</evidence>
<dbReference type="GO" id="GO:0009279">
    <property type="term" value="C:cell outer membrane"/>
    <property type="evidence" value="ECO:0007669"/>
    <property type="project" value="UniProtKB-SubCell"/>
</dbReference>
<keyword evidence="8" id="KW-0732">Signal</keyword>
<name>A0A364Y1N1_9BACT</name>
<reference evidence="9 10" key="1">
    <citation type="submission" date="2018-06" db="EMBL/GenBank/DDBJ databases">
        <title>Chryseolinea flavus sp. nov., a member of the phylum Bacteroidetes isolated from soil.</title>
        <authorList>
            <person name="Li Y."/>
            <person name="Wang J."/>
        </authorList>
    </citation>
    <scope>NUCLEOTIDE SEQUENCE [LARGE SCALE GENOMIC DNA]</scope>
    <source>
        <strain evidence="9 10">SDU1-6</strain>
    </source>
</reference>
<dbReference type="InterPro" id="IPR051906">
    <property type="entry name" value="TolC-like"/>
</dbReference>
<feature type="chain" id="PRO_5016728562" description="TolC family protein" evidence="8">
    <location>
        <begin position="23"/>
        <end position="461"/>
    </location>
</feature>
<dbReference type="OrthoDB" id="9811587at2"/>
<keyword evidence="3" id="KW-0813">Transport</keyword>
<accession>A0A364Y1N1</accession>
<dbReference type="SUPFAM" id="SSF56954">
    <property type="entry name" value="Outer membrane efflux proteins (OEP)"/>
    <property type="match status" value="1"/>
</dbReference>
<evidence type="ECO:0000256" key="6">
    <source>
        <dbReference type="ARBA" id="ARBA00023136"/>
    </source>
</evidence>
<keyword evidence="5" id="KW-0812">Transmembrane</keyword>
<keyword evidence="4" id="KW-1134">Transmembrane beta strand</keyword>
<dbReference type="RefSeq" id="WP_112748011.1">
    <property type="nucleotide sequence ID" value="NZ_QMFY01000008.1"/>
</dbReference>
<organism evidence="9 10">
    <name type="scientific">Pseudochryseolinea flava</name>
    <dbReference type="NCBI Taxonomy" id="2059302"/>
    <lineage>
        <taxon>Bacteria</taxon>
        <taxon>Pseudomonadati</taxon>
        <taxon>Bacteroidota</taxon>
        <taxon>Cytophagia</taxon>
        <taxon>Cytophagales</taxon>
        <taxon>Fulvivirgaceae</taxon>
        <taxon>Pseudochryseolinea</taxon>
    </lineage>
</organism>
<evidence type="ECO:0000256" key="3">
    <source>
        <dbReference type="ARBA" id="ARBA00022448"/>
    </source>
</evidence>
<dbReference type="Gene3D" id="1.20.1600.10">
    <property type="entry name" value="Outer membrane efflux proteins (OEP)"/>
    <property type="match status" value="1"/>
</dbReference>
<protein>
    <recommendedName>
        <fullName evidence="11">TolC family protein</fullName>
    </recommendedName>
</protein>
<dbReference type="InterPro" id="IPR003423">
    <property type="entry name" value="OMP_efflux"/>
</dbReference>
<dbReference type="GO" id="GO:1990281">
    <property type="term" value="C:efflux pump complex"/>
    <property type="evidence" value="ECO:0007669"/>
    <property type="project" value="TreeGrafter"/>
</dbReference>
<keyword evidence="7" id="KW-0998">Cell outer membrane</keyword>
<comment type="similarity">
    <text evidence="2">Belongs to the outer membrane factor (OMF) (TC 1.B.17) family.</text>
</comment>
<dbReference type="PANTHER" id="PTHR30026">
    <property type="entry name" value="OUTER MEMBRANE PROTEIN TOLC"/>
    <property type="match status" value="1"/>
</dbReference>
<evidence type="ECO:0008006" key="11">
    <source>
        <dbReference type="Google" id="ProtNLM"/>
    </source>
</evidence>
<keyword evidence="6" id="KW-0472">Membrane</keyword>
<comment type="subcellular location">
    <subcellularLocation>
        <location evidence="1">Cell outer membrane</location>
    </subcellularLocation>
</comment>
<evidence type="ECO:0000256" key="1">
    <source>
        <dbReference type="ARBA" id="ARBA00004442"/>
    </source>
</evidence>
<evidence type="ECO:0000256" key="5">
    <source>
        <dbReference type="ARBA" id="ARBA00022692"/>
    </source>
</evidence>
<gene>
    <name evidence="9" type="ORF">DQQ10_16625</name>
</gene>
<dbReference type="GO" id="GO:0015288">
    <property type="term" value="F:porin activity"/>
    <property type="evidence" value="ECO:0007669"/>
    <property type="project" value="TreeGrafter"/>
</dbReference>
<dbReference type="AlphaFoldDB" id="A0A364Y1N1"/>
<dbReference type="Proteomes" id="UP000251889">
    <property type="component" value="Unassembled WGS sequence"/>
</dbReference>
<comment type="caution">
    <text evidence="9">The sequence shown here is derived from an EMBL/GenBank/DDBJ whole genome shotgun (WGS) entry which is preliminary data.</text>
</comment>
<keyword evidence="10" id="KW-1185">Reference proteome</keyword>
<feature type="signal peptide" evidence="8">
    <location>
        <begin position="1"/>
        <end position="22"/>
    </location>
</feature>
<dbReference type="GO" id="GO:0015562">
    <property type="term" value="F:efflux transmembrane transporter activity"/>
    <property type="evidence" value="ECO:0007669"/>
    <property type="project" value="InterPro"/>
</dbReference>
<sequence>MKGFITGIGLSFCVAVASYGQAAQDTTQLLTFDEAVKIGLMNSVTLNQERNNLRASQVAKTSALASLGPSVSLNGSARRVDGNSFDQQQGRAVNGIRDNISVSLDAEITLFQGFNSLYTLKQNAKLVDAQAYFVKRTSQDVINTVSNQYLQVLLDLELYRIAKENFDVQDRQLEQIRGFVEAGSRAPVDELNQEALTKAAELVMVQAEITLNNDKALLTQSLLADPFDEFKVAKPSWDINTISNVDLSPDHMLQTAKIHRADYLRAERTESARRYGMRATQGVLMPRVYAFGSYGTAYNYVYGIPDSVRRNNEGINRPWRDQFQTDNIYKVYGVGINIPLFNGFQTRANVVQQRVNYENSQLATKNAEIQLKTDIQRARRNFEGAQKSYVVSQDQLKAAEEAYRLEQERYNLGITNLVEYSTANRAFVQAQTNFAQAEYRLLFQKIQVEYALGTLKIEDFQ</sequence>
<evidence type="ECO:0000313" key="10">
    <source>
        <dbReference type="Proteomes" id="UP000251889"/>
    </source>
</evidence>
<evidence type="ECO:0000256" key="4">
    <source>
        <dbReference type="ARBA" id="ARBA00022452"/>
    </source>
</evidence>
<evidence type="ECO:0000256" key="7">
    <source>
        <dbReference type="ARBA" id="ARBA00023237"/>
    </source>
</evidence>
<dbReference type="Pfam" id="PF02321">
    <property type="entry name" value="OEP"/>
    <property type="match status" value="2"/>
</dbReference>
<evidence type="ECO:0000256" key="8">
    <source>
        <dbReference type="SAM" id="SignalP"/>
    </source>
</evidence>
<proteinExistence type="inferred from homology"/>
<evidence type="ECO:0000313" key="9">
    <source>
        <dbReference type="EMBL" id="RAW00173.1"/>
    </source>
</evidence>
<dbReference type="EMBL" id="QMFY01000008">
    <property type="protein sequence ID" value="RAW00173.1"/>
    <property type="molecule type" value="Genomic_DNA"/>
</dbReference>